<dbReference type="AlphaFoldDB" id="A0A3A8Q0Q1"/>
<name>A0A3A8Q0Q1_9BACT</name>
<proteinExistence type="predicted"/>
<evidence type="ECO:0000313" key="2">
    <source>
        <dbReference type="EMBL" id="RKH62223.1"/>
    </source>
</evidence>
<protein>
    <recommendedName>
        <fullName evidence="1">Tox-REase-5 domain-containing protein</fullName>
    </recommendedName>
</protein>
<feature type="non-terminal residue" evidence="2">
    <location>
        <position position="1"/>
    </location>
</feature>
<gene>
    <name evidence="2" type="ORF">D7V93_10370</name>
</gene>
<dbReference type="RefSeq" id="WP_244237219.1">
    <property type="nucleotide sequence ID" value="NZ_RAWB01000082.1"/>
</dbReference>
<keyword evidence="3" id="KW-1185">Reference proteome</keyword>
<accession>A0A3A8Q0Q1</accession>
<dbReference type="InterPro" id="IPR028904">
    <property type="entry name" value="Tox-REase-5_dom"/>
</dbReference>
<dbReference type="EMBL" id="RAWB01000082">
    <property type="protein sequence ID" value="RKH62223.1"/>
    <property type="molecule type" value="Genomic_DNA"/>
</dbReference>
<sequence length="122" mass="13824">TESMSERARAYQAQVTGTPEGSAYRVQEGDMVADFDGFNATEDLLLEAKGPGYAKFIKDDMDMKEFFRGFGSVLKQAKRQSDLANGMRIRWIVAEERFANILREAFKARRFAIEVVHVPPVQ</sequence>
<reference evidence="3" key="1">
    <citation type="submission" date="2018-09" db="EMBL/GenBank/DDBJ databases">
        <authorList>
            <person name="Livingstone P.G."/>
            <person name="Whitworth D.E."/>
        </authorList>
    </citation>
    <scope>NUCLEOTIDE SEQUENCE [LARGE SCALE GENOMIC DNA]</scope>
    <source>
        <strain evidence="3">CA051B</strain>
    </source>
</reference>
<comment type="caution">
    <text evidence="2">The sequence shown here is derived from an EMBL/GenBank/DDBJ whole genome shotgun (WGS) entry which is preliminary data.</text>
</comment>
<evidence type="ECO:0000259" key="1">
    <source>
        <dbReference type="Pfam" id="PF15648"/>
    </source>
</evidence>
<dbReference type="Pfam" id="PF15648">
    <property type="entry name" value="Tox-REase-5"/>
    <property type="match status" value="1"/>
</dbReference>
<organism evidence="2 3">
    <name type="scientific">Corallococcus llansteffanensis</name>
    <dbReference type="NCBI Taxonomy" id="2316731"/>
    <lineage>
        <taxon>Bacteria</taxon>
        <taxon>Pseudomonadati</taxon>
        <taxon>Myxococcota</taxon>
        <taxon>Myxococcia</taxon>
        <taxon>Myxococcales</taxon>
        <taxon>Cystobacterineae</taxon>
        <taxon>Myxococcaceae</taxon>
        <taxon>Corallococcus</taxon>
    </lineage>
</organism>
<feature type="domain" description="Tox-REase-5" evidence="1">
    <location>
        <begin position="9"/>
        <end position="95"/>
    </location>
</feature>
<evidence type="ECO:0000313" key="3">
    <source>
        <dbReference type="Proteomes" id="UP000272888"/>
    </source>
</evidence>
<dbReference type="Proteomes" id="UP000272888">
    <property type="component" value="Unassembled WGS sequence"/>
</dbReference>